<name>A0A927D2R7_9RHOB</name>
<evidence type="ECO:0000313" key="4">
    <source>
        <dbReference type="Proteomes" id="UP000635142"/>
    </source>
</evidence>
<dbReference type="EMBL" id="JACTAG010000001">
    <property type="protein sequence ID" value="MBD3663934.1"/>
    <property type="molecule type" value="Genomic_DNA"/>
</dbReference>
<feature type="region of interest" description="Disordered" evidence="1">
    <location>
        <begin position="59"/>
        <end position="91"/>
    </location>
</feature>
<comment type="caution">
    <text evidence="3">The sequence shown here is derived from an EMBL/GenBank/DDBJ whole genome shotgun (WGS) entry which is preliminary data.</text>
</comment>
<accession>A0A927D2R7</accession>
<evidence type="ECO:0000256" key="1">
    <source>
        <dbReference type="SAM" id="MobiDB-lite"/>
    </source>
</evidence>
<feature type="compositionally biased region" description="Low complexity" evidence="1">
    <location>
        <begin position="59"/>
        <end position="72"/>
    </location>
</feature>
<gene>
    <name evidence="3" type="ORF">H9Q16_08380</name>
</gene>
<feature type="signal peptide" evidence="2">
    <location>
        <begin position="1"/>
        <end position="19"/>
    </location>
</feature>
<dbReference type="Proteomes" id="UP000635142">
    <property type="component" value="Unassembled WGS sequence"/>
</dbReference>
<keyword evidence="4" id="KW-1185">Reference proteome</keyword>
<evidence type="ECO:0000313" key="3">
    <source>
        <dbReference type="EMBL" id="MBD3663934.1"/>
    </source>
</evidence>
<feature type="chain" id="PRO_5037508199" evidence="2">
    <location>
        <begin position="20"/>
        <end position="91"/>
    </location>
</feature>
<proteinExistence type="predicted"/>
<reference evidence="3" key="1">
    <citation type="submission" date="2020-08" db="EMBL/GenBank/DDBJ databases">
        <title>Sulfitobacter aestuariivivens sp. nov., isolated from a tidal flat.</title>
        <authorList>
            <person name="Park S."/>
            <person name="Yoon J.-H."/>
        </authorList>
    </citation>
    <scope>NUCLEOTIDE SEQUENCE</scope>
    <source>
        <strain evidence="3">TSTF-M16</strain>
    </source>
</reference>
<sequence>MKLTLSTALALVVATAASAGNSDRYNDLRFDTAIGHIGVTGFATDFAADTAAAPAPISSVRFSSQSRKSNSSGKGYAYDSPYGVGPNNDSR</sequence>
<evidence type="ECO:0000256" key="2">
    <source>
        <dbReference type="SAM" id="SignalP"/>
    </source>
</evidence>
<protein>
    <submittedName>
        <fullName evidence="3">Uncharacterized protein</fullName>
    </submittedName>
</protein>
<dbReference type="RefSeq" id="WP_191074853.1">
    <property type="nucleotide sequence ID" value="NZ_JACTAG010000001.1"/>
</dbReference>
<keyword evidence="2" id="KW-0732">Signal</keyword>
<dbReference type="AlphaFoldDB" id="A0A927D2R7"/>
<organism evidence="3 4">
    <name type="scientific">Sulfitobacter aestuariivivens</name>
    <dbReference type="NCBI Taxonomy" id="2766981"/>
    <lineage>
        <taxon>Bacteria</taxon>
        <taxon>Pseudomonadati</taxon>
        <taxon>Pseudomonadota</taxon>
        <taxon>Alphaproteobacteria</taxon>
        <taxon>Rhodobacterales</taxon>
        <taxon>Roseobacteraceae</taxon>
        <taxon>Sulfitobacter</taxon>
    </lineage>
</organism>